<keyword evidence="17" id="KW-0812">Transmembrane</keyword>
<evidence type="ECO:0000256" key="15">
    <source>
        <dbReference type="ARBA" id="ARBA00076330"/>
    </source>
</evidence>
<accession>A0A2I0QWX5</accession>
<keyword evidence="17" id="KW-1133">Transmembrane helix</keyword>
<dbReference type="Gene3D" id="2.102.10.10">
    <property type="entry name" value="Rieske [2Fe-2S] iron-sulphur domain"/>
    <property type="match status" value="1"/>
</dbReference>
<dbReference type="PROSITE" id="PS51296">
    <property type="entry name" value="RIESKE"/>
    <property type="match status" value="1"/>
</dbReference>
<evidence type="ECO:0000259" key="18">
    <source>
        <dbReference type="PROSITE" id="PS51296"/>
    </source>
</evidence>
<evidence type="ECO:0000256" key="1">
    <source>
        <dbReference type="ARBA" id="ARBA00010651"/>
    </source>
</evidence>
<keyword evidence="7" id="KW-0408">Iron</keyword>
<dbReference type="InterPro" id="IPR005805">
    <property type="entry name" value="Rieske_Fe-S_prot_C"/>
</dbReference>
<keyword evidence="17" id="KW-0472">Membrane</keyword>
<dbReference type="PROSITE" id="PS51318">
    <property type="entry name" value="TAT"/>
    <property type="match status" value="1"/>
</dbReference>
<proteinExistence type="inferred from homology"/>
<dbReference type="PANTHER" id="PTHR10134">
    <property type="entry name" value="CYTOCHROME B-C1 COMPLEX SUBUNIT RIESKE, MITOCHONDRIAL"/>
    <property type="match status" value="1"/>
</dbReference>
<evidence type="ECO:0000313" key="19">
    <source>
        <dbReference type="EMBL" id="PKR78842.1"/>
    </source>
</evidence>
<evidence type="ECO:0000256" key="17">
    <source>
        <dbReference type="SAM" id="Phobius"/>
    </source>
</evidence>
<keyword evidence="4" id="KW-0479">Metal-binding</keyword>
<dbReference type="GO" id="GO:0046872">
    <property type="term" value="F:metal ion binding"/>
    <property type="evidence" value="ECO:0007669"/>
    <property type="project" value="UniProtKB-KW"/>
</dbReference>
<organism evidence="19 20">
    <name type="scientific">Halalkalibacillus sediminis</name>
    <dbReference type="NCBI Taxonomy" id="2018042"/>
    <lineage>
        <taxon>Bacteria</taxon>
        <taxon>Bacillati</taxon>
        <taxon>Bacillota</taxon>
        <taxon>Bacilli</taxon>
        <taxon>Bacillales</taxon>
        <taxon>Bacillaceae</taxon>
        <taxon>Halalkalibacillus</taxon>
    </lineage>
</organism>
<dbReference type="FunFam" id="2.102.10.10:FF:000006">
    <property type="entry name" value="Menaquinol-cytochrome c reductase, iron-sulfur subunit"/>
    <property type="match status" value="1"/>
</dbReference>
<dbReference type="EMBL" id="PJNH01000001">
    <property type="protein sequence ID" value="PKR78842.1"/>
    <property type="molecule type" value="Genomic_DNA"/>
</dbReference>
<dbReference type="PRINTS" id="PR00162">
    <property type="entry name" value="RIESKE"/>
</dbReference>
<evidence type="ECO:0000256" key="5">
    <source>
        <dbReference type="ARBA" id="ARBA00022982"/>
    </source>
</evidence>
<evidence type="ECO:0000256" key="10">
    <source>
        <dbReference type="ARBA" id="ARBA00034078"/>
    </source>
</evidence>
<dbReference type="InterPro" id="IPR017941">
    <property type="entry name" value="Rieske_2Fe-2S"/>
</dbReference>
<evidence type="ECO:0000256" key="6">
    <source>
        <dbReference type="ARBA" id="ARBA00023002"/>
    </source>
</evidence>
<dbReference type="GO" id="GO:0004497">
    <property type="term" value="F:monooxygenase activity"/>
    <property type="evidence" value="ECO:0007669"/>
    <property type="project" value="UniProtKB-ARBA"/>
</dbReference>
<feature type="domain" description="Rieske" evidence="18">
    <location>
        <begin position="112"/>
        <end position="185"/>
    </location>
</feature>
<dbReference type="AlphaFoldDB" id="A0A2I0QWX5"/>
<dbReference type="Pfam" id="PF00355">
    <property type="entry name" value="Rieske"/>
    <property type="match status" value="1"/>
</dbReference>
<evidence type="ECO:0000256" key="9">
    <source>
        <dbReference type="ARBA" id="ARBA00023157"/>
    </source>
</evidence>
<name>A0A2I0QWX5_9BACI</name>
<keyword evidence="9" id="KW-1015">Disulfide bond</keyword>
<feature type="transmembrane region" description="Helical" evidence="17">
    <location>
        <begin position="38"/>
        <end position="63"/>
    </location>
</feature>
<comment type="caution">
    <text evidence="19">The sequence shown here is derived from an EMBL/GenBank/DDBJ whole genome shotgun (WGS) entry which is preliminary data.</text>
</comment>
<evidence type="ECO:0000256" key="13">
    <source>
        <dbReference type="ARBA" id="ARBA00067741"/>
    </source>
</evidence>
<comment type="cofactor">
    <cofactor evidence="10">
        <name>[2Fe-2S] cluster</name>
        <dbReference type="ChEBI" id="CHEBI:190135"/>
    </cofactor>
</comment>
<evidence type="ECO:0000256" key="7">
    <source>
        <dbReference type="ARBA" id="ARBA00023004"/>
    </source>
</evidence>
<evidence type="ECO:0000256" key="3">
    <source>
        <dbReference type="ARBA" id="ARBA00022714"/>
    </source>
</evidence>
<evidence type="ECO:0000256" key="8">
    <source>
        <dbReference type="ARBA" id="ARBA00023014"/>
    </source>
</evidence>
<evidence type="ECO:0000256" key="12">
    <source>
        <dbReference type="ARBA" id="ARBA00064458"/>
    </source>
</evidence>
<dbReference type="InterPro" id="IPR036922">
    <property type="entry name" value="Rieske_2Fe-2S_sf"/>
</dbReference>
<keyword evidence="8" id="KW-0411">Iron-sulfur</keyword>
<gene>
    <name evidence="19" type="ORF">CEY16_03555</name>
</gene>
<comment type="subunit">
    <text evidence="12">The main subunits of the menaquinol:cytochrome c complex are a Rieske-type iron-sulfur protein (QcrA), a cytochrome b (QcrB) and a cytochrome c (QcrC).</text>
</comment>
<reference evidence="19 20" key="1">
    <citation type="submission" date="2017-06" db="EMBL/GenBank/DDBJ databases">
        <title>the draft geome sequence of Illustriluteabacillus marina B3227.</title>
        <authorList>
            <person name="He R.-H."/>
            <person name="Du Z.-J."/>
        </authorList>
    </citation>
    <scope>NUCLEOTIDE SEQUENCE [LARGE SCALE GENOMIC DNA]</scope>
    <source>
        <strain evidence="19 20">B3227</strain>
    </source>
</reference>
<protein>
    <recommendedName>
        <fullName evidence="13">Menaquinol:cytochrome c reductase iron-sulfur subunit</fullName>
    </recommendedName>
    <alternativeName>
        <fullName evidence="15">Cytochrome bc complex, iron-sulfur subunit</fullName>
    </alternativeName>
    <alternativeName>
        <fullName evidence="14">Rieske iron-sulfur protein QcrA</fullName>
    </alternativeName>
</protein>
<keyword evidence="6" id="KW-0560">Oxidoreductase</keyword>
<dbReference type="GO" id="GO:0016020">
    <property type="term" value="C:membrane"/>
    <property type="evidence" value="ECO:0007669"/>
    <property type="project" value="InterPro"/>
</dbReference>
<dbReference type="GO" id="GO:0016705">
    <property type="term" value="F:oxidoreductase activity, acting on paired donors, with incorporation or reduction of molecular oxygen"/>
    <property type="evidence" value="ECO:0007669"/>
    <property type="project" value="UniProtKB-ARBA"/>
</dbReference>
<keyword evidence="3" id="KW-0001">2Fe-2S</keyword>
<evidence type="ECO:0000313" key="20">
    <source>
        <dbReference type="Proteomes" id="UP000243524"/>
    </source>
</evidence>
<evidence type="ECO:0000256" key="11">
    <source>
        <dbReference type="ARBA" id="ARBA00055683"/>
    </source>
</evidence>
<dbReference type="GO" id="GO:0051537">
    <property type="term" value="F:2 iron, 2 sulfur cluster binding"/>
    <property type="evidence" value="ECO:0007669"/>
    <property type="project" value="UniProtKB-KW"/>
</dbReference>
<keyword evidence="5" id="KW-0249">Electron transport</keyword>
<sequence length="195" mass="21393">MSEEKKNNGPSENAEGLHEEVEEEVVNPTKNSVSRRQFLNYTLTGVGGFMGAAMVAPMLGFAVDPLLQAESGGDFISVMSVDDITETPQKKEFQVDQKDGWYETKVTRVAWIFRSGEDEILALSPVCTHLGCTVGWDSNPEYENEFFCPCHNGRYDEKGVNIPGTPPTAPLPAYETRVQDGTLFLSPRAQARGGA</sequence>
<evidence type="ECO:0000256" key="16">
    <source>
        <dbReference type="SAM" id="MobiDB-lite"/>
    </source>
</evidence>
<keyword evidence="2" id="KW-0813">Transport</keyword>
<dbReference type="InterPro" id="IPR014349">
    <property type="entry name" value="Rieske_Fe-S_prot"/>
</dbReference>
<dbReference type="SUPFAM" id="SSF50022">
    <property type="entry name" value="ISP domain"/>
    <property type="match status" value="1"/>
</dbReference>
<keyword evidence="20" id="KW-1185">Reference proteome</keyword>
<dbReference type="CDD" id="cd03467">
    <property type="entry name" value="Rieske"/>
    <property type="match status" value="1"/>
</dbReference>
<comment type="similarity">
    <text evidence="1">Belongs to the Rieske iron-sulfur protein family.</text>
</comment>
<evidence type="ECO:0000256" key="2">
    <source>
        <dbReference type="ARBA" id="ARBA00022448"/>
    </source>
</evidence>
<evidence type="ECO:0000256" key="14">
    <source>
        <dbReference type="ARBA" id="ARBA00075320"/>
    </source>
</evidence>
<feature type="region of interest" description="Disordered" evidence="16">
    <location>
        <begin position="1"/>
        <end position="29"/>
    </location>
</feature>
<dbReference type="InterPro" id="IPR006311">
    <property type="entry name" value="TAT_signal"/>
</dbReference>
<comment type="function">
    <text evidence="11">Component of the menaquinol:cytochrome c reductase complex. The Rieske protein is a high potential 2Fe-2S protein.</text>
</comment>
<dbReference type="Proteomes" id="UP000243524">
    <property type="component" value="Unassembled WGS sequence"/>
</dbReference>
<evidence type="ECO:0000256" key="4">
    <source>
        <dbReference type="ARBA" id="ARBA00022723"/>
    </source>
</evidence>